<dbReference type="KEGG" id="prv:G7070_16415"/>
<name>A0A6G7YA91_9ACTN</name>
<dbReference type="SUPFAM" id="SSF50475">
    <property type="entry name" value="FMN-binding split barrel"/>
    <property type="match status" value="1"/>
</dbReference>
<accession>A0A6G7YA91</accession>
<organism evidence="1 2">
    <name type="scientific">Propioniciclava coleopterorum</name>
    <dbReference type="NCBI Taxonomy" id="2714937"/>
    <lineage>
        <taxon>Bacteria</taxon>
        <taxon>Bacillati</taxon>
        <taxon>Actinomycetota</taxon>
        <taxon>Actinomycetes</taxon>
        <taxon>Propionibacteriales</taxon>
        <taxon>Propionibacteriaceae</taxon>
        <taxon>Propioniciclava</taxon>
    </lineage>
</organism>
<dbReference type="Pfam" id="PF04299">
    <property type="entry name" value="FMN_bind_2"/>
    <property type="match status" value="1"/>
</dbReference>
<gene>
    <name evidence="1" type="ORF">G7070_16415</name>
</gene>
<dbReference type="PANTHER" id="PTHR35802">
    <property type="entry name" value="PROTEASE SYNTHASE AND SPORULATION PROTEIN PAI 2"/>
    <property type="match status" value="1"/>
</dbReference>
<dbReference type="AlphaFoldDB" id="A0A6G7YA91"/>
<evidence type="ECO:0000313" key="2">
    <source>
        <dbReference type="Proteomes" id="UP000501058"/>
    </source>
</evidence>
<protein>
    <submittedName>
        <fullName evidence="1">FMN-binding negative transcriptional regulator</fullName>
    </submittedName>
</protein>
<dbReference type="EMBL" id="CP049865">
    <property type="protein sequence ID" value="QIK73558.1"/>
    <property type="molecule type" value="Genomic_DNA"/>
</dbReference>
<reference evidence="1 2" key="1">
    <citation type="submission" date="2020-03" db="EMBL/GenBank/DDBJ databases">
        <title>Propioniciclava sp. nov., isolated from Hydrophilus acuminatus.</title>
        <authorList>
            <person name="Hyun D.-W."/>
            <person name="Bae J.-W."/>
        </authorList>
    </citation>
    <scope>NUCLEOTIDE SEQUENCE [LARGE SCALE GENOMIC DNA]</scope>
    <source>
        <strain evidence="1 2">HDW11</strain>
    </source>
</reference>
<dbReference type="InterPro" id="IPR007396">
    <property type="entry name" value="TR_PAI2-type"/>
</dbReference>
<dbReference type="PANTHER" id="PTHR35802:SF1">
    <property type="entry name" value="PROTEASE SYNTHASE AND SPORULATION PROTEIN PAI 2"/>
    <property type="match status" value="1"/>
</dbReference>
<dbReference type="Proteomes" id="UP000501058">
    <property type="component" value="Chromosome"/>
</dbReference>
<proteinExistence type="predicted"/>
<dbReference type="PIRSF" id="PIRSF010372">
    <property type="entry name" value="PaiB"/>
    <property type="match status" value="1"/>
</dbReference>
<keyword evidence="2" id="KW-1185">Reference proteome</keyword>
<dbReference type="Gene3D" id="2.30.110.10">
    <property type="entry name" value="Electron Transport, Fmn-binding Protein, Chain A"/>
    <property type="match status" value="1"/>
</dbReference>
<sequence length="214" mass="23030">MAPERVRGLLASATTAQLVTAHETGPVATLLPLTWRPDAAGGLGSLIFHVTRVNPVWREPYLGDALAILSGPDGYIHADWYASNGETPGVPTWNYVTLHAYGPLVIHDDPAWVRDAVGELSRLHGYDDGRVDPAAHDRLLRAIVGIELPITRVEAKDKLNQNRTPEDVAGAIAGLRAAGGDDLADAMEQVSVPHAAARSELVDDVRRRRGVPRP</sequence>
<evidence type="ECO:0000313" key="1">
    <source>
        <dbReference type="EMBL" id="QIK73558.1"/>
    </source>
</evidence>
<dbReference type="InterPro" id="IPR012349">
    <property type="entry name" value="Split_barrel_FMN-bd"/>
</dbReference>